<dbReference type="RefSeq" id="WP_270025541.1">
    <property type="nucleotide sequence ID" value="NZ_JAPDDP010000019.1"/>
</dbReference>
<feature type="active site" description="Proton acceptor" evidence="3">
    <location>
        <position position="63"/>
    </location>
</feature>
<comment type="catalytic activity">
    <reaction evidence="3">
        <text>a 2'-deoxyribonucleoside 5'-triphosphate + H2O = a 2'-deoxyribonucleoside 5'-phosphate + diphosphate + H(+)</text>
        <dbReference type="Rhea" id="RHEA:44644"/>
        <dbReference type="ChEBI" id="CHEBI:15377"/>
        <dbReference type="ChEBI" id="CHEBI:15378"/>
        <dbReference type="ChEBI" id="CHEBI:33019"/>
        <dbReference type="ChEBI" id="CHEBI:61560"/>
        <dbReference type="ChEBI" id="CHEBI:65317"/>
        <dbReference type="EC" id="3.6.1.9"/>
    </reaction>
</comment>
<accession>A0A9X3NA33</accession>
<dbReference type="PANTHER" id="PTHR43213:SF5">
    <property type="entry name" value="BIFUNCTIONAL DTTP_UTP PYROPHOSPHATASE_METHYLTRANSFERASE PROTEIN-RELATED"/>
    <property type="match status" value="1"/>
</dbReference>
<proteinExistence type="inferred from homology"/>
<keyword evidence="3" id="KW-0963">Cytoplasm</keyword>
<evidence type="ECO:0000256" key="1">
    <source>
        <dbReference type="ARBA" id="ARBA00001968"/>
    </source>
</evidence>
<dbReference type="EC" id="3.6.1.9" evidence="3"/>
<dbReference type="PANTHER" id="PTHR43213">
    <property type="entry name" value="BIFUNCTIONAL DTTP/UTP PYROPHOSPHATASE/METHYLTRANSFERASE PROTEIN-RELATED"/>
    <property type="match status" value="1"/>
</dbReference>
<name>A0A9X3NA33_9ACTN</name>
<organism evidence="4 5">
    <name type="scientific">Solirubrobacter phytolaccae</name>
    <dbReference type="NCBI Taxonomy" id="1404360"/>
    <lineage>
        <taxon>Bacteria</taxon>
        <taxon>Bacillati</taxon>
        <taxon>Actinomycetota</taxon>
        <taxon>Thermoleophilia</taxon>
        <taxon>Solirubrobacterales</taxon>
        <taxon>Solirubrobacteraceae</taxon>
        <taxon>Solirubrobacter</taxon>
    </lineage>
</organism>
<evidence type="ECO:0000256" key="2">
    <source>
        <dbReference type="ARBA" id="ARBA00022801"/>
    </source>
</evidence>
<evidence type="ECO:0000313" key="4">
    <source>
        <dbReference type="EMBL" id="MDA0181224.1"/>
    </source>
</evidence>
<dbReference type="InterPro" id="IPR029001">
    <property type="entry name" value="ITPase-like_fam"/>
</dbReference>
<comment type="caution">
    <text evidence="4">The sequence shown here is derived from an EMBL/GenBank/DDBJ whole genome shotgun (WGS) entry which is preliminary data.</text>
</comment>
<protein>
    <recommendedName>
        <fullName evidence="3">Nucleoside triphosphate pyrophosphatase</fullName>
        <ecNumber evidence="3">3.6.1.9</ecNumber>
    </recommendedName>
    <alternativeName>
        <fullName evidence="3">Nucleotide pyrophosphatase</fullName>
        <shortName evidence="3">Nucleotide PPase</shortName>
    </alternativeName>
</protein>
<dbReference type="GO" id="GO:0047429">
    <property type="term" value="F:nucleoside triphosphate diphosphatase activity"/>
    <property type="evidence" value="ECO:0007669"/>
    <property type="project" value="UniProtKB-EC"/>
</dbReference>
<dbReference type="CDD" id="cd00555">
    <property type="entry name" value="Maf"/>
    <property type="match status" value="1"/>
</dbReference>
<dbReference type="Pfam" id="PF02545">
    <property type="entry name" value="Maf"/>
    <property type="match status" value="1"/>
</dbReference>
<dbReference type="Gene3D" id="3.90.950.10">
    <property type="match status" value="1"/>
</dbReference>
<dbReference type="GO" id="GO:0005737">
    <property type="term" value="C:cytoplasm"/>
    <property type="evidence" value="ECO:0007669"/>
    <property type="project" value="UniProtKB-SubCell"/>
</dbReference>
<dbReference type="SUPFAM" id="SSF52972">
    <property type="entry name" value="ITPase-like"/>
    <property type="match status" value="1"/>
</dbReference>
<dbReference type="PIRSF" id="PIRSF006305">
    <property type="entry name" value="Maf"/>
    <property type="match status" value="1"/>
</dbReference>
<comment type="cofactor">
    <cofactor evidence="1 3">
        <name>a divalent metal cation</name>
        <dbReference type="ChEBI" id="CHEBI:60240"/>
    </cofactor>
</comment>
<evidence type="ECO:0000256" key="3">
    <source>
        <dbReference type="HAMAP-Rule" id="MF_00528"/>
    </source>
</evidence>
<dbReference type="InterPro" id="IPR003697">
    <property type="entry name" value="Maf-like"/>
</dbReference>
<dbReference type="EMBL" id="JAPDDP010000019">
    <property type="protein sequence ID" value="MDA0181224.1"/>
    <property type="molecule type" value="Genomic_DNA"/>
</dbReference>
<comment type="similarity">
    <text evidence="3">Belongs to the Maf family.</text>
</comment>
<keyword evidence="2 3" id="KW-0378">Hydrolase</keyword>
<comment type="catalytic activity">
    <reaction evidence="3">
        <text>a ribonucleoside 5'-triphosphate + H2O = a ribonucleoside 5'-phosphate + diphosphate + H(+)</text>
        <dbReference type="Rhea" id="RHEA:23996"/>
        <dbReference type="ChEBI" id="CHEBI:15377"/>
        <dbReference type="ChEBI" id="CHEBI:15378"/>
        <dbReference type="ChEBI" id="CHEBI:33019"/>
        <dbReference type="ChEBI" id="CHEBI:58043"/>
        <dbReference type="ChEBI" id="CHEBI:61557"/>
        <dbReference type="EC" id="3.6.1.9"/>
    </reaction>
</comment>
<reference evidence="4" key="1">
    <citation type="submission" date="2022-10" db="EMBL/GenBank/DDBJ databases">
        <title>The WGS of Solirubrobacter phytolaccae KCTC 29190.</title>
        <authorList>
            <person name="Jiang Z."/>
        </authorList>
    </citation>
    <scope>NUCLEOTIDE SEQUENCE</scope>
    <source>
        <strain evidence="4">KCTC 29190</strain>
    </source>
</reference>
<dbReference type="AlphaFoldDB" id="A0A9X3NA33"/>
<comment type="caution">
    <text evidence="3">Lacks conserved residue(s) required for the propagation of feature annotation.</text>
</comment>
<dbReference type="GO" id="GO:0009117">
    <property type="term" value="P:nucleotide metabolic process"/>
    <property type="evidence" value="ECO:0007669"/>
    <property type="project" value="UniProtKB-KW"/>
</dbReference>
<sequence length="182" mass="18929">MGSGSPQRRAILEQIGISFTVHVSDVEEESTGDPVQVAEENARRKALAVAAQVATDATVLGADTDVGLEGDVLGKPADADQARAFMARLAGRTHQVVGGIAVVRDGELVHTSVEVTQVHFRPASPSLIDWYVGTGEWRGRAGGYAIQGAGAALIAGIEGDYLNVVGLPLARLLDAVPELLPV</sequence>
<evidence type="ECO:0000313" key="5">
    <source>
        <dbReference type="Proteomes" id="UP001147653"/>
    </source>
</evidence>
<dbReference type="HAMAP" id="MF_00528">
    <property type="entry name" value="Maf"/>
    <property type="match status" value="1"/>
</dbReference>
<keyword evidence="5" id="KW-1185">Reference proteome</keyword>
<keyword evidence="3" id="KW-0546">Nucleotide metabolism</keyword>
<dbReference type="NCBIfam" id="TIGR00172">
    <property type="entry name" value="maf"/>
    <property type="match status" value="1"/>
</dbReference>
<gene>
    <name evidence="4" type="ORF">OJ997_13030</name>
</gene>
<dbReference type="Proteomes" id="UP001147653">
    <property type="component" value="Unassembled WGS sequence"/>
</dbReference>
<comment type="function">
    <text evidence="3">Nucleoside triphosphate pyrophosphatase. May have a dual role in cell division arrest and in preventing the incorporation of modified nucleotides into cellular nucleic acids.</text>
</comment>
<comment type="subcellular location">
    <subcellularLocation>
        <location evidence="3">Cytoplasm</location>
    </subcellularLocation>
</comment>